<dbReference type="PANTHER" id="PTHR24412">
    <property type="entry name" value="KELCH PROTEIN"/>
    <property type="match status" value="1"/>
</dbReference>
<dbReference type="Proteomes" id="UP001176940">
    <property type="component" value="Unassembled WGS sequence"/>
</dbReference>
<evidence type="ECO:0000256" key="1">
    <source>
        <dbReference type="ARBA" id="ARBA00022441"/>
    </source>
</evidence>
<keyword evidence="2" id="KW-0677">Repeat</keyword>
<dbReference type="SUPFAM" id="SSF117281">
    <property type="entry name" value="Kelch motif"/>
    <property type="match status" value="1"/>
</dbReference>
<feature type="non-terminal residue" evidence="4">
    <location>
        <position position="432"/>
    </location>
</feature>
<gene>
    <name evidence="4" type="ORF">RIMI_LOCUS18858132</name>
</gene>
<dbReference type="Gene3D" id="2.120.10.80">
    <property type="entry name" value="Kelch-type beta propeller"/>
    <property type="match status" value="1"/>
</dbReference>
<evidence type="ECO:0000313" key="5">
    <source>
        <dbReference type="Proteomes" id="UP001176940"/>
    </source>
</evidence>
<protein>
    <submittedName>
        <fullName evidence="4">Uncharacterized protein</fullName>
    </submittedName>
</protein>
<accession>A0ABN9MB88</accession>
<feature type="region of interest" description="Disordered" evidence="3">
    <location>
        <begin position="26"/>
        <end position="49"/>
    </location>
</feature>
<keyword evidence="5" id="KW-1185">Reference proteome</keyword>
<dbReference type="InterPro" id="IPR015915">
    <property type="entry name" value="Kelch-typ_b-propeller"/>
</dbReference>
<dbReference type="PANTHER" id="PTHR24412:SF155">
    <property type="entry name" value="KELCH-LIKE PROTEIN 2"/>
    <property type="match status" value="1"/>
</dbReference>
<evidence type="ECO:0000313" key="4">
    <source>
        <dbReference type="EMBL" id="CAJ0963860.1"/>
    </source>
</evidence>
<sequence length="432" mass="46867">MTSSCLHAAAPEQAYFVCPVEDKKPSMKTRRGLHRKKMGGPGLDRDAHRNRTAAGPPLGVVYMNGHVFAVGGFNGSLRVRTVDSYDPVKDQWISVANMQDRRSTLGAAVLSGLLYAVGGFDGSTGLATVEAYNVKANEWFHVAPMNTRRSSVGVGVVGGMLYAVGGYDGASRQCLSTVECYNPSTNEWSYISEMGTRRSGAGVGVLSGLLYAVGGHDGPLVRKSVEVYDPSTNMWKQVADMNMCRRNAGVCAVDGMLYVVGGDDGSCNLASVEYYNPATDKWTLLPSCMSTGRSYAGKYFFKHFVLCPLTCPGLDVGSPPEPASKRGFCHRTYFSVRCPKGVKLPFPQHIQHGVDLLQMNSSIWAEYHNIVEVLRSYQPWDRKLPWTPSKRPCGPALERPAMTSRSCDRDVITGPALIPTLGPEAAMDSLGK</sequence>
<keyword evidence="1" id="KW-0880">Kelch repeat</keyword>
<name>A0ABN9MB88_9NEOB</name>
<organism evidence="4 5">
    <name type="scientific">Ranitomeya imitator</name>
    <name type="common">mimic poison frog</name>
    <dbReference type="NCBI Taxonomy" id="111125"/>
    <lineage>
        <taxon>Eukaryota</taxon>
        <taxon>Metazoa</taxon>
        <taxon>Chordata</taxon>
        <taxon>Craniata</taxon>
        <taxon>Vertebrata</taxon>
        <taxon>Euteleostomi</taxon>
        <taxon>Amphibia</taxon>
        <taxon>Batrachia</taxon>
        <taxon>Anura</taxon>
        <taxon>Neobatrachia</taxon>
        <taxon>Hyloidea</taxon>
        <taxon>Dendrobatidae</taxon>
        <taxon>Dendrobatinae</taxon>
        <taxon>Ranitomeya</taxon>
    </lineage>
</organism>
<comment type="caution">
    <text evidence="4">The sequence shown here is derived from an EMBL/GenBank/DDBJ whole genome shotgun (WGS) entry which is preliminary data.</text>
</comment>
<dbReference type="Pfam" id="PF01344">
    <property type="entry name" value="Kelch_1"/>
    <property type="match status" value="5"/>
</dbReference>
<dbReference type="InterPro" id="IPR006652">
    <property type="entry name" value="Kelch_1"/>
</dbReference>
<proteinExistence type="predicted"/>
<feature type="compositionally biased region" description="Basic residues" evidence="3">
    <location>
        <begin position="26"/>
        <end position="38"/>
    </location>
</feature>
<dbReference type="SMART" id="SM00612">
    <property type="entry name" value="Kelch"/>
    <property type="match status" value="5"/>
</dbReference>
<evidence type="ECO:0000256" key="3">
    <source>
        <dbReference type="SAM" id="MobiDB-lite"/>
    </source>
</evidence>
<reference evidence="4" key="1">
    <citation type="submission" date="2023-07" db="EMBL/GenBank/DDBJ databases">
        <authorList>
            <person name="Stuckert A."/>
        </authorList>
    </citation>
    <scope>NUCLEOTIDE SEQUENCE</scope>
</reference>
<dbReference type="EMBL" id="CAUEEQ010058633">
    <property type="protein sequence ID" value="CAJ0963860.1"/>
    <property type="molecule type" value="Genomic_DNA"/>
</dbReference>
<evidence type="ECO:0000256" key="2">
    <source>
        <dbReference type="ARBA" id="ARBA00022737"/>
    </source>
</evidence>